<feature type="transmembrane region" description="Helical" evidence="1">
    <location>
        <begin position="42"/>
        <end position="64"/>
    </location>
</feature>
<protein>
    <submittedName>
        <fullName evidence="2">Uncharacterized protein</fullName>
    </submittedName>
</protein>
<organism evidence="2 3">
    <name type="scientific">Amycolatopsis rhabdoformis</name>
    <dbReference type="NCBI Taxonomy" id="1448059"/>
    <lineage>
        <taxon>Bacteria</taxon>
        <taxon>Bacillati</taxon>
        <taxon>Actinomycetota</taxon>
        <taxon>Actinomycetes</taxon>
        <taxon>Pseudonocardiales</taxon>
        <taxon>Pseudonocardiaceae</taxon>
        <taxon>Amycolatopsis</taxon>
    </lineage>
</organism>
<dbReference type="Proteomes" id="UP001330812">
    <property type="component" value="Chromosome"/>
</dbReference>
<accession>A0ABZ1HX38</accession>
<keyword evidence="1" id="KW-0472">Membrane</keyword>
<dbReference type="EMBL" id="CP142149">
    <property type="protein sequence ID" value="WSE26148.1"/>
    <property type="molecule type" value="Genomic_DNA"/>
</dbReference>
<keyword evidence="3" id="KW-1185">Reference proteome</keyword>
<keyword evidence="1" id="KW-0812">Transmembrane</keyword>
<evidence type="ECO:0000313" key="2">
    <source>
        <dbReference type="EMBL" id="WSE26148.1"/>
    </source>
</evidence>
<name>A0ABZ1HX38_9PSEU</name>
<dbReference type="RefSeq" id="WP_326565116.1">
    <property type="nucleotide sequence ID" value="NZ_CP142149.1"/>
</dbReference>
<evidence type="ECO:0000313" key="3">
    <source>
        <dbReference type="Proteomes" id="UP001330812"/>
    </source>
</evidence>
<reference evidence="2 3" key="1">
    <citation type="journal article" date="2015" name="Int. J. Syst. Evol. Microbiol.">
        <title>Amycolatopsis rhabdoformis sp. nov., an actinomycete isolated from a tropical forest soil.</title>
        <authorList>
            <person name="Souza W.R."/>
            <person name="Silva R.E."/>
            <person name="Goodfellow M."/>
            <person name="Busarakam K."/>
            <person name="Figueiro F.S."/>
            <person name="Ferreira D."/>
            <person name="Rodrigues-Filho E."/>
            <person name="Moraes L.A.B."/>
            <person name="Zucchi T.D."/>
        </authorList>
    </citation>
    <scope>NUCLEOTIDE SEQUENCE [LARGE SCALE GENOMIC DNA]</scope>
    <source>
        <strain evidence="2 3">NCIMB 14900</strain>
    </source>
</reference>
<feature type="transmembrane region" description="Helical" evidence="1">
    <location>
        <begin position="12"/>
        <end position="30"/>
    </location>
</feature>
<evidence type="ECO:0000256" key="1">
    <source>
        <dbReference type="SAM" id="Phobius"/>
    </source>
</evidence>
<proteinExistence type="predicted"/>
<gene>
    <name evidence="2" type="ORF">VSH64_25060</name>
</gene>
<sequence>MARTSKQCLAVYRRWLVLNVALAVFLVLIVPPRWFAYGPHDAATVLPAVGALVGWWITFVFAWVSHDRIPRSAR</sequence>
<keyword evidence="1" id="KW-1133">Transmembrane helix</keyword>